<evidence type="ECO:0000256" key="3">
    <source>
        <dbReference type="ARBA" id="ARBA00022475"/>
    </source>
</evidence>
<dbReference type="GO" id="GO:0016887">
    <property type="term" value="F:ATP hydrolysis activity"/>
    <property type="evidence" value="ECO:0007669"/>
    <property type="project" value="InterPro"/>
</dbReference>
<evidence type="ECO:0000313" key="9">
    <source>
        <dbReference type="Proteomes" id="UP000199444"/>
    </source>
</evidence>
<dbReference type="GO" id="GO:0015424">
    <property type="term" value="F:ABC-type amino acid transporter activity"/>
    <property type="evidence" value="ECO:0007669"/>
    <property type="project" value="InterPro"/>
</dbReference>
<dbReference type="InterPro" id="IPR030679">
    <property type="entry name" value="ABC_ATPase_HisP-typ"/>
</dbReference>
<dbReference type="STRING" id="553311.SAMN05216231_0805"/>
<dbReference type="FunFam" id="3.40.50.300:FF:000020">
    <property type="entry name" value="Amino acid ABC transporter ATP-binding component"/>
    <property type="match status" value="1"/>
</dbReference>
<dbReference type="PANTHER" id="PTHR43166">
    <property type="entry name" value="AMINO ACID IMPORT ATP-BINDING PROTEIN"/>
    <property type="match status" value="1"/>
</dbReference>
<dbReference type="RefSeq" id="WP_092491654.1">
    <property type="nucleotide sequence ID" value="NZ_FNKD01000001.1"/>
</dbReference>
<dbReference type="GO" id="GO:0005524">
    <property type="term" value="F:ATP binding"/>
    <property type="evidence" value="ECO:0007669"/>
    <property type="project" value="UniProtKB-KW"/>
</dbReference>
<reference evidence="8 9" key="1">
    <citation type="submission" date="2016-10" db="EMBL/GenBank/DDBJ databases">
        <authorList>
            <person name="de Groot N.N."/>
        </authorList>
    </citation>
    <scope>NUCLEOTIDE SEQUENCE [LARGE SCALE GENOMIC DNA]</scope>
    <source>
        <strain evidence="8 9">CGMCC 1.10449</strain>
    </source>
</reference>
<proteinExistence type="predicted"/>
<evidence type="ECO:0000256" key="4">
    <source>
        <dbReference type="ARBA" id="ARBA00022741"/>
    </source>
</evidence>
<dbReference type="Pfam" id="PF00005">
    <property type="entry name" value="ABC_tran"/>
    <property type="match status" value="1"/>
</dbReference>
<evidence type="ECO:0000256" key="6">
    <source>
        <dbReference type="ARBA" id="ARBA00023136"/>
    </source>
</evidence>
<dbReference type="Proteomes" id="UP000199444">
    <property type="component" value="Unassembled WGS sequence"/>
</dbReference>
<dbReference type="SMART" id="SM00382">
    <property type="entry name" value="AAA"/>
    <property type="match status" value="1"/>
</dbReference>
<name>A0A1H0YR53_9BACI</name>
<dbReference type="CDD" id="cd03262">
    <property type="entry name" value="ABC_HisP_GlnQ"/>
    <property type="match status" value="1"/>
</dbReference>
<dbReference type="GO" id="GO:0005886">
    <property type="term" value="C:plasma membrane"/>
    <property type="evidence" value="ECO:0007669"/>
    <property type="project" value="UniProtKB-SubCell"/>
</dbReference>
<evidence type="ECO:0000313" key="8">
    <source>
        <dbReference type="EMBL" id="SDQ17655.1"/>
    </source>
</evidence>
<keyword evidence="4" id="KW-0547">Nucleotide-binding</keyword>
<dbReference type="AlphaFoldDB" id="A0A1H0YR53"/>
<dbReference type="EMBL" id="FNKD01000001">
    <property type="protein sequence ID" value="SDQ17655.1"/>
    <property type="molecule type" value="Genomic_DNA"/>
</dbReference>
<keyword evidence="6" id="KW-0472">Membrane</keyword>
<dbReference type="Gene3D" id="3.40.50.300">
    <property type="entry name" value="P-loop containing nucleotide triphosphate hydrolases"/>
    <property type="match status" value="1"/>
</dbReference>
<dbReference type="PANTHER" id="PTHR43166:SF35">
    <property type="entry name" value="L-CYSTINE IMPORT ATP-BINDING PROTEIN TCYN"/>
    <property type="match status" value="1"/>
</dbReference>
<keyword evidence="3" id="KW-1003">Cell membrane</keyword>
<accession>A0A1H0YR53</accession>
<sequence length="249" mass="28032">MYLTVNGLTKSFGELEVLKDINLTIEKGKVLSIIGPSGSGKTTLLRCLNALEQPNEGTFSFHDSFNLDFSNKIHKRDVLKLRRKSGMVFQSYNLFPHKTALENVTEGPIIVQRGKKEEEQNRAIELLTKVGLKDKANLYPNQLSGGQQQRVGIARALAIKPELMLFDEPTSALDPELIGEVLSVIKDLVKENWTMVVVTHELQFAEQVSDEVLFMDEGYIVEQGPPSQVLKEPKEERTKQFLKRILNPA</sequence>
<evidence type="ECO:0000256" key="2">
    <source>
        <dbReference type="ARBA" id="ARBA00022448"/>
    </source>
</evidence>
<keyword evidence="9" id="KW-1185">Reference proteome</keyword>
<dbReference type="PROSITE" id="PS00211">
    <property type="entry name" value="ABC_TRANSPORTER_1"/>
    <property type="match status" value="1"/>
</dbReference>
<keyword evidence="5 8" id="KW-0067">ATP-binding</keyword>
<feature type="domain" description="ABC transporter" evidence="7">
    <location>
        <begin position="3"/>
        <end position="242"/>
    </location>
</feature>
<evidence type="ECO:0000256" key="5">
    <source>
        <dbReference type="ARBA" id="ARBA00022840"/>
    </source>
</evidence>
<evidence type="ECO:0000256" key="1">
    <source>
        <dbReference type="ARBA" id="ARBA00004202"/>
    </source>
</evidence>
<dbReference type="InterPro" id="IPR003439">
    <property type="entry name" value="ABC_transporter-like_ATP-bd"/>
</dbReference>
<dbReference type="InterPro" id="IPR017871">
    <property type="entry name" value="ABC_transporter-like_CS"/>
</dbReference>
<evidence type="ECO:0000259" key="7">
    <source>
        <dbReference type="PROSITE" id="PS50893"/>
    </source>
</evidence>
<dbReference type="InterPro" id="IPR050086">
    <property type="entry name" value="MetN_ABC_transporter-like"/>
</dbReference>
<dbReference type="SUPFAM" id="SSF52540">
    <property type="entry name" value="P-loop containing nucleoside triphosphate hydrolases"/>
    <property type="match status" value="1"/>
</dbReference>
<dbReference type="PIRSF" id="PIRSF039085">
    <property type="entry name" value="ABC_ATPase_HisP"/>
    <property type="match status" value="1"/>
</dbReference>
<dbReference type="PROSITE" id="PS50893">
    <property type="entry name" value="ABC_TRANSPORTER_2"/>
    <property type="match status" value="1"/>
</dbReference>
<organism evidence="8 9">
    <name type="scientific">Virgibacillus salinus</name>
    <dbReference type="NCBI Taxonomy" id="553311"/>
    <lineage>
        <taxon>Bacteria</taxon>
        <taxon>Bacillati</taxon>
        <taxon>Bacillota</taxon>
        <taxon>Bacilli</taxon>
        <taxon>Bacillales</taxon>
        <taxon>Bacillaceae</taxon>
        <taxon>Virgibacillus</taxon>
    </lineage>
</organism>
<dbReference type="InterPro" id="IPR027417">
    <property type="entry name" value="P-loop_NTPase"/>
</dbReference>
<protein>
    <submittedName>
        <fullName evidence="8">L-cystine ABC transporter ATP-binding protein</fullName>
    </submittedName>
</protein>
<gene>
    <name evidence="8" type="ORF">SAMN05216231_0805</name>
</gene>
<comment type="subcellular location">
    <subcellularLocation>
        <location evidence="1">Cell membrane</location>
        <topology evidence="1">Peripheral membrane protein</topology>
    </subcellularLocation>
</comment>
<dbReference type="InterPro" id="IPR003593">
    <property type="entry name" value="AAA+_ATPase"/>
</dbReference>
<keyword evidence="2" id="KW-0813">Transport</keyword>